<feature type="compositionally biased region" description="Polar residues" evidence="1">
    <location>
        <begin position="59"/>
        <end position="72"/>
    </location>
</feature>
<dbReference type="PROSITE" id="PS51257">
    <property type="entry name" value="PROKAR_LIPOPROTEIN"/>
    <property type="match status" value="1"/>
</dbReference>
<evidence type="ECO:0000313" key="3">
    <source>
        <dbReference type="EMBL" id="BCA28096.1"/>
    </source>
</evidence>
<organism evidence="3 4">
    <name type="scientific">Metapseudomonas otitidis</name>
    <dbReference type="NCBI Taxonomy" id="319939"/>
    <lineage>
        <taxon>Bacteria</taxon>
        <taxon>Pseudomonadati</taxon>
        <taxon>Pseudomonadota</taxon>
        <taxon>Gammaproteobacteria</taxon>
        <taxon>Pseudomonadales</taxon>
        <taxon>Pseudomonadaceae</taxon>
        <taxon>Metapseudomonas</taxon>
    </lineage>
</organism>
<evidence type="ECO:0000313" key="4">
    <source>
        <dbReference type="Proteomes" id="UP000501237"/>
    </source>
</evidence>
<feature type="chain" id="PRO_5025360764" description="Lipoprotein" evidence="2">
    <location>
        <begin position="20"/>
        <end position="72"/>
    </location>
</feature>
<proteinExistence type="predicted"/>
<name>A0A679GBN7_9GAMM</name>
<dbReference type="RefSeq" id="WP_172433193.1">
    <property type="nucleotide sequence ID" value="NZ_AP022642.1"/>
</dbReference>
<keyword evidence="2" id="KW-0732">Signal</keyword>
<feature type="signal peptide" evidence="2">
    <location>
        <begin position="1"/>
        <end position="19"/>
    </location>
</feature>
<accession>A0A679GBN7</accession>
<evidence type="ECO:0000256" key="2">
    <source>
        <dbReference type="SAM" id="SignalP"/>
    </source>
</evidence>
<dbReference type="EMBL" id="AP022642">
    <property type="protein sequence ID" value="BCA28096.1"/>
    <property type="molecule type" value="Genomic_DNA"/>
</dbReference>
<dbReference type="Proteomes" id="UP000501237">
    <property type="component" value="Chromosome"/>
</dbReference>
<dbReference type="AlphaFoldDB" id="A0A679GBN7"/>
<feature type="region of interest" description="Disordered" evidence="1">
    <location>
        <begin position="28"/>
        <end position="72"/>
    </location>
</feature>
<evidence type="ECO:0008006" key="5">
    <source>
        <dbReference type="Google" id="ProtNLM"/>
    </source>
</evidence>
<feature type="compositionally biased region" description="Low complexity" evidence="1">
    <location>
        <begin position="31"/>
        <end position="47"/>
    </location>
</feature>
<dbReference type="GeneID" id="57397295"/>
<evidence type="ECO:0000256" key="1">
    <source>
        <dbReference type="SAM" id="MobiDB-lite"/>
    </source>
</evidence>
<protein>
    <recommendedName>
        <fullName evidence="5">Lipoprotein</fullName>
    </recommendedName>
</protein>
<sequence>MRKRLALPLCLALTLALSACEPTTEDRLAAAEESASQALDSLLAASQPPQAEPARPATRDTSAGQPSTARDG</sequence>
<gene>
    <name evidence="3" type="ORF">PtoMrB4_20730</name>
</gene>
<dbReference type="KEGG" id="poj:PtoMrB4_20730"/>
<reference evidence="3 4" key="1">
    <citation type="journal article" date="2020" name="Microbiol. Resour. Announc.">
        <title>Complete genome sequence of Pseudomonas otitidis strain MrB4, isolated from Lake Biwa in Japan.</title>
        <authorList>
            <person name="Miyazaki K."/>
            <person name="Hase E."/>
            <person name="Maruya T."/>
        </authorList>
    </citation>
    <scope>NUCLEOTIDE SEQUENCE [LARGE SCALE GENOMIC DNA]</scope>
    <source>
        <strain evidence="3 4">MrB4</strain>
    </source>
</reference>